<evidence type="ECO:0000313" key="9">
    <source>
        <dbReference type="EMBL" id="GGW55104.1"/>
    </source>
</evidence>
<evidence type="ECO:0000313" key="10">
    <source>
        <dbReference type="Proteomes" id="UP000634667"/>
    </source>
</evidence>
<evidence type="ECO:0000256" key="1">
    <source>
        <dbReference type="ARBA" id="ARBA00005791"/>
    </source>
</evidence>
<dbReference type="SUPFAM" id="SSF52833">
    <property type="entry name" value="Thioredoxin-like"/>
    <property type="match status" value="1"/>
</dbReference>
<evidence type="ECO:0000256" key="7">
    <source>
        <dbReference type="SAM" id="SignalP"/>
    </source>
</evidence>
<comment type="similarity">
    <text evidence="1">Belongs to the thioredoxin family. DsbA subfamily.</text>
</comment>
<keyword evidence="4" id="KW-1015">Disulfide bond</keyword>
<evidence type="ECO:0000256" key="3">
    <source>
        <dbReference type="ARBA" id="ARBA00022729"/>
    </source>
</evidence>
<dbReference type="Gene3D" id="3.40.30.10">
    <property type="entry name" value="Glutaredoxin"/>
    <property type="match status" value="1"/>
</dbReference>
<feature type="compositionally biased region" description="Low complexity" evidence="6">
    <location>
        <begin position="32"/>
        <end position="42"/>
    </location>
</feature>
<feature type="domain" description="DSBA-like thioredoxin" evidence="8">
    <location>
        <begin position="134"/>
        <end position="213"/>
    </location>
</feature>
<dbReference type="RefSeq" id="WP_189480947.1">
    <property type="nucleotide sequence ID" value="NZ_BMYR01000003.1"/>
</dbReference>
<evidence type="ECO:0000256" key="6">
    <source>
        <dbReference type="SAM" id="MobiDB-lite"/>
    </source>
</evidence>
<feature type="signal peptide" evidence="7">
    <location>
        <begin position="1"/>
        <end position="21"/>
    </location>
</feature>
<dbReference type="PANTHER" id="PTHR35891:SF2">
    <property type="entry name" value="THIOL:DISULFIDE INTERCHANGE PROTEIN DSBA"/>
    <property type="match status" value="1"/>
</dbReference>
<dbReference type="PANTHER" id="PTHR35891">
    <property type="entry name" value="THIOL:DISULFIDE INTERCHANGE PROTEIN DSBA"/>
    <property type="match status" value="1"/>
</dbReference>
<evidence type="ECO:0000256" key="2">
    <source>
        <dbReference type="ARBA" id="ARBA00013831"/>
    </source>
</evidence>
<dbReference type="InterPro" id="IPR017937">
    <property type="entry name" value="Thioredoxin_CS"/>
</dbReference>
<name>A0ABQ2WGD9_9ALTE</name>
<dbReference type="InterPro" id="IPR050824">
    <property type="entry name" value="Thiol_disulfide_DsbA"/>
</dbReference>
<dbReference type="PROSITE" id="PS51257">
    <property type="entry name" value="PROKAR_LIPOPROTEIN"/>
    <property type="match status" value="1"/>
</dbReference>
<reference evidence="10" key="1">
    <citation type="journal article" date="2019" name="Int. J. Syst. Evol. Microbiol.">
        <title>The Global Catalogue of Microorganisms (GCM) 10K type strain sequencing project: providing services to taxonomists for standard genome sequencing and annotation.</title>
        <authorList>
            <consortium name="The Broad Institute Genomics Platform"/>
            <consortium name="The Broad Institute Genome Sequencing Center for Infectious Disease"/>
            <person name="Wu L."/>
            <person name="Ma J."/>
        </authorList>
    </citation>
    <scope>NUCLEOTIDE SEQUENCE [LARGE SCALE GENOMIC DNA]</scope>
    <source>
        <strain evidence="10">KCTC 23723</strain>
    </source>
</reference>
<comment type="caution">
    <text evidence="9">The sequence shown here is derived from an EMBL/GenBank/DDBJ whole genome shotgun (WGS) entry which is preliminary data.</text>
</comment>
<evidence type="ECO:0000256" key="4">
    <source>
        <dbReference type="ARBA" id="ARBA00023157"/>
    </source>
</evidence>
<sequence length="232" mass="26134">MRLLSLSGLTLVTVLMLSACSPEPNPPATVTENASESNSASNQAPARQFKEGQHYNLLAKPVIEPQLQRYLTEYFWLGCPHCQNFEPLLKGYLTNNPNVTLVRKHPALGDRWAIDASIFYGLQQHGHGHLVTLLLDMYRQTRLEKNALPDINAINAFLQQHQIDPDTFAEQLKSDSIITAMEQANREMLDNRLSGVPSLVVNGKYLVNGEQPDDVKTAEDYYQLLDYLLNKN</sequence>
<feature type="region of interest" description="Disordered" evidence="6">
    <location>
        <begin position="25"/>
        <end position="46"/>
    </location>
</feature>
<keyword evidence="3 7" id="KW-0732">Signal</keyword>
<dbReference type="Pfam" id="PF01323">
    <property type="entry name" value="DSBA"/>
    <property type="match status" value="1"/>
</dbReference>
<organism evidence="9 10">
    <name type="scientific">Alishewanella tabrizica</name>
    <dbReference type="NCBI Taxonomy" id="671278"/>
    <lineage>
        <taxon>Bacteria</taxon>
        <taxon>Pseudomonadati</taxon>
        <taxon>Pseudomonadota</taxon>
        <taxon>Gammaproteobacteria</taxon>
        <taxon>Alteromonadales</taxon>
        <taxon>Alteromonadaceae</taxon>
        <taxon>Alishewanella</taxon>
    </lineage>
</organism>
<gene>
    <name evidence="9" type="primary">dsbA</name>
    <name evidence="9" type="ORF">GCM10008111_08940</name>
</gene>
<dbReference type="InterPro" id="IPR036249">
    <property type="entry name" value="Thioredoxin-like_sf"/>
</dbReference>
<dbReference type="PIRSF" id="PIRSF001488">
    <property type="entry name" value="Tdi_protein"/>
    <property type="match status" value="1"/>
</dbReference>
<evidence type="ECO:0000256" key="5">
    <source>
        <dbReference type="ARBA" id="ARBA00023284"/>
    </source>
</evidence>
<dbReference type="PROSITE" id="PS00194">
    <property type="entry name" value="THIOREDOXIN_1"/>
    <property type="match status" value="1"/>
</dbReference>
<dbReference type="InterPro" id="IPR001853">
    <property type="entry name" value="DSBA-like_thioredoxin_dom"/>
</dbReference>
<keyword evidence="10" id="KW-1185">Reference proteome</keyword>
<protein>
    <recommendedName>
        <fullName evidence="2">Thiol:disulfide interchange protein DsbA</fullName>
    </recommendedName>
</protein>
<accession>A0ABQ2WGD9</accession>
<evidence type="ECO:0000259" key="8">
    <source>
        <dbReference type="Pfam" id="PF01323"/>
    </source>
</evidence>
<dbReference type="CDD" id="cd03019">
    <property type="entry name" value="DsbA_DsbA"/>
    <property type="match status" value="1"/>
</dbReference>
<dbReference type="Proteomes" id="UP000634667">
    <property type="component" value="Unassembled WGS sequence"/>
</dbReference>
<dbReference type="EMBL" id="BMYR01000003">
    <property type="protein sequence ID" value="GGW55104.1"/>
    <property type="molecule type" value="Genomic_DNA"/>
</dbReference>
<dbReference type="InterPro" id="IPR023205">
    <property type="entry name" value="DsbA/DsbL"/>
</dbReference>
<feature type="chain" id="PRO_5045436124" description="Thiol:disulfide interchange protein DsbA" evidence="7">
    <location>
        <begin position="22"/>
        <end position="232"/>
    </location>
</feature>
<proteinExistence type="inferred from homology"/>
<keyword evidence="5" id="KW-0676">Redox-active center</keyword>